<dbReference type="PANTHER" id="PTHR21646">
    <property type="entry name" value="UBIQUITIN CARBOXYL-TERMINAL HYDROLASE"/>
    <property type="match status" value="1"/>
</dbReference>
<dbReference type="GeneID" id="102806042"/>
<keyword evidence="4" id="KW-1185">Reference proteome</keyword>
<feature type="non-terminal residue" evidence="5">
    <location>
        <position position="344"/>
    </location>
</feature>
<dbReference type="PROSITE" id="PS00972">
    <property type="entry name" value="USP_1"/>
    <property type="match status" value="1"/>
</dbReference>
<gene>
    <name evidence="5" type="primary">LOC102806042</name>
</gene>
<dbReference type="SUPFAM" id="SSF54001">
    <property type="entry name" value="Cysteine proteinases"/>
    <property type="match status" value="1"/>
</dbReference>
<feature type="domain" description="USP" evidence="3">
    <location>
        <begin position="25"/>
        <end position="344"/>
    </location>
</feature>
<evidence type="ECO:0000256" key="1">
    <source>
        <dbReference type="ARBA" id="ARBA00000707"/>
    </source>
</evidence>
<evidence type="ECO:0000259" key="3">
    <source>
        <dbReference type="PROSITE" id="PS50235"/>
    </source>
</evidence>
<dbReference type="Pfam" id="PF00443">
    <property type="entry name" value="UCH"/>
    <property type="match status" value="1"/>
</dbReference>
<dbReference type="CDD" id="cd02674">
    <property type="entry name" value="Peptidase_C19R"/>
    <property type="match status" value="1"/>
</dbReference>
<dbReference type="EC" id="3.4.19.12" evidence="2"/>
<dbReference type="PROSITE" id="PS50235">
    <property type="entry name" value="USP_3"/>
    <property type="match status" value="1"/>
</dbReference>
<comment type="catalytic activity">
    <reaction evidence="1">
        <text>Thiol-dependent hydrolysis of ester, thioester, amide, peptide and isopeptide bonds formed by the C-terminal Gly of ubiquitin (a 76-residue protein attached to proteins as an intracellular targeting signal).</text>
        <dbReference type="EC" id="3.4.19.12"/>
    </reaction>
</comment>
<name>A0ABM0M5K7_SACKO</name>
<sequence length="344" mass="39617">MIKKRTTKRRSSTSSYTSLSNDGLVGLRNLGNTCFMNSILQCLSNTRLLKDYCSKEDYIDDLNKSSSMKGQLMTAFAELIQSLWMKNADTVNPSAFKHQIQKFAPRFVGYSQQDSQEFLRFLLEGLHDDINKVLRKPRYNEEISDDLTDMEKAREAWNRYTSRENSRIVDIFVGQLKSTLQCTVCRHCSVTFDPFWDLSLPIPKASKNSTYNYSYSSSYDDEISLKDCFKLFTKDEILDGVEKPTCSQCQEKRKCTKKLTIQKFPKILVLHLKRFSAHGYRSKLSTLVDYPRSNLRLDDFSATGCAPPYDLYGVSNHSGSTYGGHYTAYCKHAASDRWYTYDDT</sequence>
<accession>A0ABM0M5K7</accession>
<protein>
    <recommendedName>
        <fullName evidence="2">ubiquitinyl hydrolase 1</fullName>
        <ecNumber evidence="2">3.4.19.12</ecNumber>
    </recommendedName>
</protein>
<evidence type="ECO:0000313" key="4">
    <source>
        <dbReference type="Proteomes" id="UP000694865"/>
    </source>
</evidence>
<reference evidence="5" key="1">
    <citation type="submission" date="2025-08" db="UniProtKB">
        <authorList>
            <consortium name="RefSeq"/>
        </authorList>
    </citation>
    <scope>IDENTIFICATION</scope>
    <source>
        <tissue evidence="5">Testes</tissue>
    </source>
</reference>
<organism evidence="4 5">
    <name type="scientific">Saccoglossus kowalevskii</name>
    <name type="common">Acorn worm</name>
    <dbReference type="NCBI Taxonomy" id="10224"/>
    <lineage>
        <taxon>Eukaryota</taxon>
        <taxon>Metazoa</taxon>
        <taxon>Hemichordata</taxon>
        <taxon>Enteropneusta</taxon>
        <taxon>Harrimaniidae</taxon>
        <taxon>Saccoglossus</taxon>
    </lineage>
</organism>
<proteinExistence type="predicted"/>
<dbReference type="Proteomes" id="UP000694865">
    <property type="component" value="Unplaced"/>
</dbReference>
<evidence type="ECO:0000313" key="5">
    <source>
        <dbReference type="RefSeq" id="XP_006815298.1"/>
    </source>
</evidence>
<dbReference type="Gene3D" id="3.90.70.10">
    <property type="entry name" value="Cysteine proteinases"/>
    <property type="match status" value="1"/>
</dbReference>
<dbReference type="PANTHER" id="PTHR21646:SF23">
    <property type="entry name" value="UBIQUITIN CARBOXYL-TERMINAL HYDROLASE USP2"/>
    <property type="match status" value="1"/>
</dbReference>
<dbReference type="InterPro" id="IPR028889">
    <property type="entry name" value="USP"/>
</dbReference>
<dbReference type="InterPro" id="IPR038765">
    <property type="entry name" value="Papain-like_cys_pep_sf"/>
</dbReference>
<dbReference type="InterPro" id="IPR050185">
    <property type="entry name" value="Ub_carboxyl-term_hydrolase"/>
</dbReference>
<evidence type="ECO:0000256" key="2">
    <source>
        <dbReference type="ARBA" id="ARBA00012759"/>
    </source>
</evidence>
<dbReference type="InterPro" id="IPR001394">
    <property type="entry name" value="Peptidase_C19_UCH"/>
</dbReference>
<dbReference type="PROSITE" id="PS00973">
    <property type="entry name" value="USP_2"/>
    <property type="match status" value="1"/>
</dbReference>
<dbReference type="InterPro" id="IPR018200">
    <property type="entry name" value="USP_CS"/>
</dbReference>
<dbReference type="RefSeq" id="XP_006815298.1">
    <property type="nucleotide sequence ID" value="XM_006815235.1"/>
</dbReference>